<dbReference type="InterPro" id="IPR036375">
    <property type="entry name" value="Hemopexin-like_dom_sf"/>
</dbReference>
<dbReference type="SUPFAM" id="SSF50923">
    <property type="entry name" value="Hemopexin-like domain"/>
    <property type="match status" value="1"/>
</dbReference>
<accession>A0AAV5U527</accession>
<dbReference type="GO" id="GO:0051015">
    <property type="term" value="F:actin filament binding"/>
    <property type="evidence" value="ECO:0007669"/>
    <property type="project" value="TreeGrafter"/>
</dbReference>
<dbReference type="Gene3D" id="2.110.10.10">
    <property type="entry name" value="Hemopexin-like domain"/>
    <property type="match status" value="1"/>
</dbReference>
<dbReference type="Proteomes" id="UP001432027">
    <property type="component" value="Unassembled WGS sequence"/>
</dbReference>
<dbReference type="PANTHER" id="PTHR33351:SF1">
    <property type="entry name" value="IG-LIKE DOMAIN-CONTAINING PROTEIN-RELATED"/>
    <property type="match status" value="1"/>
</dbReference>
<reference evidence="1" key="1">
    <citation type="submission" date="2023-10" db="EMBL/GenBank/DDBJ databases">
        <title>Genome assembly of Pristionchus species.</title>
        <authorList>
            <person name="Yoshida K."/>
            <person name="Sommer R.J."/>
        </authorList>
    </citation>
    <scope>NUCLEOTIDE SEQUENCE</scope>
    <source>
        <strain evidence="1">RS0144</strain>
    </source>
</reference>
<evidence type="ECO:0000313" key="2">
    <source>
        <dbReference type="Proteomes" id="UP001432027"/>
    </source>
</evidence>
<dbReference type="PANTHER" id="PTHR33351">
    <property type="entry name" value="HISACTOPHILIN-1-RELATED"/>
    <property type="match status" value="1"/>
</dbReference>
<evidence type="ECO:0000313" key="1">
    <source>
        <dbReference type="EMBL" id="GMT01940.1"/>
    </source>
</evidence>
<dbReference type="SUPFAM" id="SSF50405">
    <property type="entry name" value="Actin-crosslinking proteins"/>
    <property type="match status" value="1"/>
</dbReference>
<dbReference type="GO" id="GO:0015629">
    <property type="term" value="C:actin cytoskeleton"/>
    <property type="evidence" value="ECO:0007669"/>
    <property type="project" value="TreeGrafter"/>
</dbReference>
<dbReference type="InterPro" id="IPR008999">
    <property type="entry name" value="Actin-crosslinking"/>
</dbReference>
<dbReference type="AlphaFoldDB" id="A0AAV5U527"/>
<protein>
    <submittedName>
        <fullName evidence="1">Uncharacterized protein</fullName>
    </submittedName>
</protein>
<keyword evidence="2" id="KW-1185">Reference proteome</keyword>
<gene>
    <name evidence="1" type="ORF">PENTCL1PPCAC_24114</name>
</gene>
<name>A0AAV5U527_9BILA</name>
<proteinExistence type="predicted"/>
<dbReference type="InterPro" id="IPR052883">
    <property type="entry name" value="Hisactophilin"/>
</dbReference>
<dbReference type="Gene3D" id="2.80.10.50">
    <property type="match status" value="1"/>
</dbReference>
<organism evidence="1 2">
    <name type="scientific">Pristionchus entomophagus</name>
    <dbReference type="NCBI Taxonomy" id="358040"/>
    <lineage>
        <taxon>Eukaryota</taxon>
        <taxon>Metazoa</taxon>
        <taxon>Ecdysozoa</taxon>
        <taxon>Nematoda</taxon>
        <taxon>Chromadorea</taxon>
        <taxon>Rhabditida</taxon>
        <taxon>Rhabditina</taxon>
        <taxon>Diplogasteromorpha</taxon>
        <taxon>Diplogasteroidea</taxon>
        <taxon>Neodiplogasteridae</taxon>
        <taxon>Pristionchus</taxon>
    </lineage>
</organism>
<dbReference type="GO" id="GO:0030041">
    <property type="term" value="P:actin filament polymerization"/>
    <property type="evidence" value="ECO:0007669"/>
    <property type="project" value="TreeGrafter"/>
</dbReference>
<comment type="caution">
    <text evidence="1">The sequence shown here is derived from an EMBL/GenBank/DDBJ whole genome shotgun (WGS) entry which is preliminary data.</text>
</comment>
<dbReference type="CDD" id="cd00257">
    <property type="entry name" value="beta-trefoil_FSCN-like"/>
    <property type="match status" value="1"/>
</dbReference>
<dbReference type="EMBL" id="BTSX01000005">
    <property type="protein sequence ID" value="GMT01940.1"/>
    <property type="molecule type" value="Genomic_DNA"/>
</dbReference>
<sequence length="352" mass="39955">MLSIAYHVSYQVELPASASNVTTKDVYAVISLPGHRIMLLVDKGRRLTLFNARNREATQHAAIYELFSKGPTYATAGYYNWHTAKIMLFQGNEVWAYDYDLDINNVQIAHGYPKKLPVGDEWQSCGAWFGLNNIVLINENSSDKTVAYYNDREHTLRIQGPISQVMPNMPPDIAGQAMISHGEFAHFTNSHMFKYDSMNRTTTDLGSISNYFKYSDTFAIKADAITMTTVPAMFVKQCLIGADGRYVSVHNVDGCFTLGQSVECGHDEHFYVRDLDGQIVFKTVHDGYLSASEEGRVFISNELTNWTVVRNPENSWSFQSQQLTYLSTADGMVCTKPENTESEHFQRQYWFQ</sequence>